<dbReference type="AlphaFoldDB" id="A0A3A6PNV7"/>
<protein>
    <submittedName>
        <fullName evidence="4">Isochorismatase family protein</fullName>
    </submittedName>
</protein>
<gene>
    <name evidence="4" type="ORF">D3P09_21960</name>
</gene>
<sequence length="163" mass="18415">MNIALIVIDMQEVYLKQVDSSRIESACEYINHVAGMLRSSNQLVVHVQDVDGMDESNQHQYATIPGIHMDPADRVVTKLHSNSFWQTELEQLLREHQIDFVVISGFAMEHCVLFTYNGALERGFTAALLQRGVLGEHADSITAAYRDRHVVSYPVIQLMLQSS</sequence>
<reference evidence="4 5" key="1">
    <citation type="submission" date="2018-09" db="EMBL/GenBank/DDBJ databases">
        <title>Paenibacillus aracenensis nov. sp. isolated from a cave in southern Spain.</title>
        <authorList>
            <person name="Jurado V."/>
            <person name="Gutierrez-Patricio S."/>
            <person name="Gonzalez-Pimentel J.L."/>
            <person name="Miller A.Z."/>
            <person name="Laiz L."/>
            <person name="Saiz-Jimenez C."/>
        </authorList>
    </citation>
    <scope>NUCLEOTIDE SEQUENCE [LARGE SCALE GENOMIC DNA]</scope>
    <source>
        <strain evidence="4 5">JCM 19203</strain>
    </source>
</reference>
<evidence type="ECO:0000256" key="1">
    <source>
        <dbReference type="ARBA" id="ARBA00006336"/>
    </source>
</evidence>
<dbReference type="EMBL" id="QXQB01000005">
    <property type="protein sequence ID" value="RJX37643.1"/>
    <property type="molecule type" value="Genomic_DNA"/>
</dbReference>
<keyword evidence="5" id="KW-1185">Reference proteome</keyword>
<dbReference type="InterPro" id="IPR036380">
    <property type="entry name" value="Isochorismatase-like_sf"/>
</dbReference>
<dbReference type="GO" id="GO:0016787">
    <property type="term" value="F:hydrolase activity"/>
    <property type="evidence" value="ECO:0007669"/>
    <property type="project" value="UniProtKB-KW"/>
</dbReference>
<dbReference type="OrthoDB" id="257098at2"/>
<comment type="caution">
    <text evidence="4">The sequence shown here is derived from an EMBL/GenBank/DDBJ whole genome shotgun (WGS) entry which is preliminary data.</text>
</comment>
<organism evidence="4 5">
    <name type="scientific">Paenibacillus pinisoli</name>
    <dbReference type="NCBI Taxonomy" id="1276110"/>
    <lineage>
        <taxon>Bacteria</taxon>
        <taxon>Bacillati</taxon>
        <taxon>Bacillota</taxon>
        <taxon>Bacilli</taxon>
        <taxon>Bacillales</taxon>
        <taxon>Paenibacillaceae</taxon>
        <taxon>Paenibacillus</taxon>
    </lineage>
</organism>
<dbReference type="Pfam" id="PF00857">
    <property type="entry name" value="Isochorismatase"/>
    <property type="match status" value="1"/>
</dbReference>
<evidence type="ECO:0000313" key="5">
    <source>
        <dbReference type="Proteomes" id="UP000267798"/>
    </source>
</evidence>
<accession>A0A3A6PNV7</accession>
<evidence type="ECO:0000313" key="4">
    <source>
        <dbReference type="EMBL" id="RJX37643.1"/>
    </source>
</evidence>
<name>A0A3A6PNV7_9BACL</name>
<evidence type="ECO:0000259" key="3">
    <source>
        <dbReference type="Pfam" id="PF00857"/>
    </source>
</evidence>
<dbReference type="InterPro" id="IPR000868">
    <property type="entry name" value="Isochorismatase-like_dom"/>
</dbReference>
<feature type="domain" description="Isochorismatase-like" evidence="3">
    <location>
        <begin position="4"/>
        <end position="145"/>
    </location>
</feature>
<comment type="similarity">
    <text evidence="1">Belongs to the isochorismatase family.</text>
</comment>
<dbReference type="PANTHER" id="PTHR43540:SF6">
    <property type="entry name" value="ISOCHORISMATASE-LIKE DOMAIN-CONTAINING PROTEIN"/>
    <property type="match status" value="1"/>
</dbReference>
<proteinExistence type="inferred from homology"/>
<dbReference type="Proteomes" id="UP000267798">
    <property type="component" value="Unassembled WGS sequence"/>
</dbReference>
<keyword evidence="2" id="KW-0378">Hydrolase</keyword>
<dbReference type="InterPro" id="IPR050272">
    <property type="entry name" value="Isochorismatase-like_hydrls"/>
</dbReference>
<dbReference type="SUPFAM" id="SSF52499">
    <property type="entry name" value="Isochorismatase-like hydrolases"/>
    <property type="match status" value="1"/>
</dbReference>
<dbReference type="RefSeq" id="WP_120113568.1">
    <property type="nucleotide sequence ID" value="NZ_QXQB01000005.1"/>
</dbReference>
<dbReference type="PANTHER" id="PTHR43540">
    <property type="entry name" value="PEROXYUREIDOACRYLATE/UREIDOACRYLATE AMIDOHYDROLASE-RELATED"/>
    <property type="match status" value="1"/>
</dbReference>
<dbReference type="Gene3D" id="3.40.50.850">
    <property type="entry name" value="Isochorismatase-like"/>
    <property type="match status" value="1"/>
</dbReference>
<evidence type="ECO:0000256" key="2">
    <source>
        <dbReference type="ARBA" id="ARBA00022801"/>
    </source>
</evidence>